<dbReference type="EMBL" id="DF238840">
    <property type="protein sequence ID" value="GAF25405.1"/>
    <property type="molecule type" value="Genomic_DNA"/>
</dbReference>
<dbReference type="NCBIfam" id="NF011664">
    <property type="entry name" value="PRK15084.1"/>
    <property type="match status" value="1"/>
</dbReference>
<dbReference type="AlphaFoldDB" id="A0A0S6UB54"/>
<reference evidence="1" key="1">
    <citation type="journal article" date="2014" name="Gene">
        <title>Genome-guided analysis of transformation efficiency and carbon dioxide assimilation by Moorella thermoacetica Y72.</title>
        <authorList>
            <person name="Tsukahara K."/>
            <person name="Kita A."/>
            <person name="Nakashimada Y."/>
            <person name="Hoshino T."/>
            <person name="Murakami K."/>
        </authorList>
    </citation>
    <scope>NUCLEOTIDE SEQUENCE [LARGE SCALE GENOMIC DNA]</scope>
    <source>
        <strain evidence="1">Y72</strain>
    </source>
</reference>
<organism evidence="1">
    <name type="scientific">Moorella thermoacetica Y72</name>
    <dbReference type="NCBI Taxonomy" id="1325331"/>
    <lineage>
        <taxon>Bacteria</taxon>
        <taxon>Bacillati</taxon>
        <taxon>Bacillota</taxon>
        <taxon>Clostridia</taxon>
        <taxon>Neomoorellales</taxon>
        <taxon>Neomoorellaceae</taxon>
        <taxon>Neomoorella</taxon>
    </lineage>
</organism>
<dbReference type="Pfam" id="PF07450">
    <property type="entry name" value="HycH"/>
    <property type="match status" value="1"/>
</dbReference>
<keyword evidence="1" id="KW-0067">ATP-binding</keyword>
<dbReference type="Proteomes" id="UP000063718">
    <property type="component" value="Unassembled WGS sequence"/>
</dbReference>
<dbReference type="GO" id="GO:0004386">
    <property type="term" value="F:helicase activity"/>
    <property type="evidence" value="ECO:0007669"/>
    <property type="project" value="UniProtKB-KW"/>
</dbReference>
<sequence>MPGRVEFYKLCKRFVDEKDVPAEVQQLEYYALAIGHHIGVVDCLASIMAMDKEAYFKWISKLPRGKARSKLEGLARWGELEINKEHVPALIAALEEANASFLPEEKQWTDCLLRLLYAMEKEPAIYLVVRLSEGASDYCRQRTDGR</sequence>
<accession>A0A0S6UB54</accession>
<name>A0A0S6UB54_NEOTH</name>
<protein>
    <submittedName>
        <fullName evidence="1">DNA or RNA helicases of superfamily II</fullName>
    </submittedName>
</protein>
<keyword evidence="1" id="KW-0378">Hydrolase</keyword>
<keyword evidence="1" id="KW-0547">Nucleotide-binding</keyword>
<dbReference type="InterPro" id="IPR010005">
    <property type="entry name" value="Formate_DH_maturation_HycH"/>
</dbReference>
<proteinExistence type="predicted"/>
<dbReference type="RefSeq" id="WP_011393670.1">
    <property type="nucleotide sequence ID" value="NZ_DF238840.1"/>
</dbReference>
<gene>
    <name evidence="1" type="ORF">MTY_0738</name>
</gene>
<keyword evidence="1" id="KW-0347">Helicase</keyword>
<dbReference type="GeneID" id="45618221"/>
<evidence type="ECO:0000313" key="1">
    <source>
        <dbReference type="EMBL" id="GAF25405.1"/>
    </source>
</evidence>